<proteinExistence type="predicted"/>
<dbReference type="PROSITE" id="PS50110">
    <property type="entry name" value="RESPONSE_REGULATORY"/>
    <property type="match status" value="1"/>
</dbReference>
<dbReference type="CDD" id="cd19920">
    <property type="entry name" value="REC_PA4781-like"/>
    <property type="match status" value="1"/>
</dbReference>
<dbReference type="Pfam" id="PF00072">
    <property type="entry name" value="Response_reg"/>
    <property type="match status" value="1"/>
</dbReference>
<dbReference type="AlphaFoldDB" id="A0A2W1JMS7"/>
<evidence type="ECO:0000256" key="1">
    <source>
        <dbReference type="PROSITE-ProRule" id="PRU00169"/>
    </source>
</evidence>
<dbReference type="GO" id="GO:0000160">
    <property type="term" value="P:phosphorelay signal transduction system"/>
    <property type="evidence" value="ECO:0007669"/>
    <property type="project" value="InterPro"/>
</dbReference>
<dbReference type="Proteomes" id="UP000248857">
    <property type="component" value="Unassembled WGS sequence"/>
</dbReference>
<dbReference type="PROSITE" id="PS50887">
    <property type="entry name" value="GGDEF"/>
    <property type="match status" value="1"/>
</dbReference>
<dbReference type="GO" id="GO:1902201">
    <property type="term" value="P:negative regulation of bacterial-type flagellum-dependent cell motility"/>
    <property type="evidence" value="ECO:0007669"/>
    <property type="project" value="TreeGrafter"/>
</dbReference>
<dbReference type="GO" id="GO:0005886">
    <property type="term" value="C:plasma membrane"/>
    <property type="evidence" value="ECO:0007669"/>
    <property type="project" value="TreeGrafter"/>
</dbReference>
<accession>A0A2W1JMS7</accession>
<evidence type="ECO:0000256" key="2">
    <source>
        <dbReference type="SAM" id="Coils"/>
    </source>
</evidence>
<dbReference type="Gene3D" id="3.40.50.2300">
    <property type="match status" value="1"/>
</dbReference>
<feature type="domain" description="Response regulatory" evidence="3">
    <location>
        <begin position="10"/>
        <end position="126"/>
    </location>
</feature>
<keyword evidence="6" id="KW-1185">Reference proteome</keyword>
<dbReference type="GO" id="GO:0052621">
    <property type="term" value="F:diguanylate cyclase activity"/>
    <property type="evidence" value="ECO:0007669"/>
    <property type="project" value="TreeGrafter"/>
</dbReference>
<sequence length="337" mass="37911">MQAAPTSQANILIVDDVPTNLHVLAQTLRTAGFMVWLATDGHNALGQVAHEQPDLILLDIRMPDLDGFEVCKRLQANPETSEIPIIFMTAHKDAVDKVKGLSLGGVDYVTKPFQDEEVLARIKVHLRLRSLRASLQKEIEQRKQTEVQLAQANDRLRRLANLDALTQVANRYRFDDYLNQTWKRLQREQLCLSLVLCDVDYFKNFNDRYGHQVGDDCLRQVAQAIEQGTRRPADLVARYGGEEFAVILPTTTLEGALQLCDNMRANIQRLQIPHATSQVSPVVTVSFGLVSAVPTSNITPELLIQAADKALYRAKSEGRDTSVSWRLADYIAWQQEP</sequence>
<dbReference type="InterPro" id="IPR050469">
    <property type="entry name" value="Diguanylate_Cyclase"/>
</dbReference>
<keyword evidence="2" id="KW-0175">Coiled coil</keyword>
<dbReference type="InterPro" id="IPR029787">
    <property type="entry name" value="Nucleotide_cyclase"/>
</dbReference>
<dbReference type="SUPFAM" id="SSF52172">
    <property type="entry name" value="CheY-like"/>
    <property type="match status" value="1"/>
</dbReference>
<dbReference type="PANTHER" id="PTHR45138">
    <property type="entry name" value="REGULATORY COMPONENTS OF SENSORY TRANSDUCTION SYSTEM"/>
    <property type="match status" value="1"/>
</dbReference>
<feature type="coiled-coil region" evidence="2">
    <location>
        <begin position="128"/>
        <end position="162"/>
    </location>
</feature>
<protein>
    <submittedName>
        <fullName evidence="5">Phytochrome-like protein cph2</fullName>
    </submittedName>
</protein>
<comment type="caution">
    <text evidence="5">The sequence shown here is derived from an EMBL/GenBank/DDBJ whole genome shotgun (WGS) entry which is preliminary data.</text>
</comment>
<gene>
    <name evidence="5" type="primary">cph2_6</name>
    <name evidence="5" type="ORF">C1752_01004</name>
</gene>
<dbReference type="Gene3D" id="6.10.250.690">
    <property type="match status" value="1"/>
</dbReference>
<dbReference type="SMART" id="SM00267">
    <property type="entry name" value="GGDEF"/>
    <property type="match status" value="1"/>
</dbReference>
<evidence type="ECO:0000259" key="4">
    <source>
        <dbReference type="PROSITE" id="PS50887"/>
    </source>
</evidence>
<feature type="domain" description="GGDEF" evidence="4">
    <location>
        <begin position="190"/>
        <end position="327"/>
    </location>
</feature>
<dbReference type="SUPFAM" id="SSF55073">
    <property type="entry name" value="Nucleotide cyclase"/>
    <property type="match status" value="1"/>
</dbReference>
<evidence type="ECO:0000259" key="3">
    <source>
        <dbReference type="PROSITE" id="PS50110"/>
    </source>
</evidence>
<dbReference type="FunFam" id="3.30.70.270:FF:000001">
    <property type="entry name" value="Diguanylate cyclase domain protein"/>
    <property type="match status" value="1"/>
</dbReference>
<organism evidence="5 6">
    <name type="scientific">Acaryochloris thomasi RCC1774</name>
    <dbReference type="NCBI Taxonomy" id="1764569"/>
    <lineage>
        <taxon>Bacteria</taxon>
        <taxon>Bacillati</taxon>
        <taxon>Cyanobacteriota</taxon>
        <taxon>Cyanophyceae</taxon>
        <taxon>Acaryochloridales</taxon>
        <taxon>Acaryochloridaceae</taxon>
        <taxon>Acaryochloris</taxon>
        <taxon>Acaryochloris thomasi</taxon>
    </lineage>
</organism>
<dbReference type="Pfam" id="PF00990">
    <property type="entry name" value="GGDEF"/>
    <property type="match status" value="1"/>
</dbReference>
<dbReference type="NCBIfam" id="TIGR00254">
    <property type="entry name" value="GGDEF"/>
    <property type="match status" value="1"/>
</dbReference>
<dbReference type="InterPro" id="IPR043128">
    <property type="entry name" value="Rev_trsase/Diguanyl_cyclase"/>
</dbReference>
<dbReference type="Gene3D" id="3.30.70.270">
    <property type="match status" value="1"/>
</dbReference>
<feature type="modified residue" description="4-aspartylphosphate" evidence="1">
    <location>
        <position position="59"/>
    </location>
</feature>
<dbReference type="InterPro" id="IPR011006">
    <property type="entry name" value="CheY-like_superfamily"/>
</dbReference>
<name>A0A2W1JMS7_9CYAN</name>
<dbReference type="SMART" id="SM00448">
    <property type="entry name" value="REC"/>
    <property type="match status" value="1"/>
</dbReference>
<keyword evidence="1" id="KW-0597">Phosphoprotein</keyword>
<dbReference type="InterPro" id="IPR000160">
    <property type="entry name" value="GGDEF_dom"/>
</dbReference>
<dbReference type="InterPro" id="IPR001789">
    <property type="entry name" value="Sig_transdc_resp-reg_receiver"/>
</dbReference>
<dbReference type="EMBL" id="PQWO01000002">
    <property type="protein sequence ID" value="PZD74633.1"/>
    <property type="molecule type" value="Genomic_DNA"/>
</dbReference>
<reference evidence="5 6" key="1">
    <citation type="journal article" date="2018" name="Sci. Rep.">
        <title>A novel species of the marine cyanobacterium Acaryochloris with a unique pigment content and lifestyle.</title>
        <authorList>
            <person name="Partensky F."/>
            <person name="Six C."/>
            <person name="Ratin M."/>
            <person name="Garczarek L."/>
            <person name="Vaulot D."/>
            <person name="Probert I."/>
            <person name="Calteau A."/>
            <person name="Gourvil P."/>
            <person name="Marie D."/>
            <person name="Grebert T."/>
            <person name="Bouchier C."/>
            <person name="Le Panse S."/>
            <person name="Gachenot M."/>
            <person name="Rodriguez F."/>
            <person name="Garrido J.L."/>
        </authorList>
    </citation>
    <scope>NUCLEOTIDE SEQUENCE [LARGE SCALE GENOMIC DNA]</scope>
    <source>
        <strain evidence="5 6">RCC1774</strain>
    </source>
</reference>
<evidence type="ECO:0000313" key="6">
    <source>
        <dbReference type="Proteomes" id="UP000248857"/>
    </source>
</evidence>
<dbReference type="GO" id="GO:0043709">
    <property type="term" value="P:cell adhesion involved in single-species biofilm formation"/>
    <property type="evidence" value="ECO:0007669"/>
    <property type="project" value="TreeGrafter"/>
</dbReference>
<dbReference type="RefSeq" id="WP_233501351.1">
    <property type="nucleotide sequence ID" value="NZ_CAWNWM010000002.1"/>
</dbReference>
<dbReference type="PANTHER" id="PTHR45138:SF9">
    <property type="entry name" value="DIGUANYLATE CYCLASE DGCM-RELATED"/>
    <property type="match status" value="1"/>
</dbReference>
<evidence type="ECO:0000313" key="5">
    <source>
        <dbReference type="EMBL" id="PZD74633.1"/>
    </source>
</evidence>
<dbReference type="CDD" id="cd01949">
    <property type="entry name" value="GGDEF"/>
    <property type="match status" value="1"/>
</dbReference>